<keyword evidence="1" id="KW-0472">Membrane</keyword>
<dbReference type="RefSeq" id="WP_058382381.1">
    <property type="nucleotide sequence ID" value="NZ_CP013659.2"/>
</dbReference>
<dbReference type="EMBL" id="CP013659">
    <property type="protein sequence ID" value="ALS75678.1"/>
    <property type="molecule type" value="Genomic_DNA"/>
</dbReference>
<evidence type="ECO:0000256" key="1">
    <source>
        <dbReference type="SAM" id="Phobius"/>
    </source>
</evidence>
<sequence length="150" mass="17494">MVHQGKVQRWLLVIMLLAVNLPPLLLSSLPNGFALYFQLFVSALIVLALFIQALVKVRDSNIIYRVELWGLPLYYKTVYTEEIRRIEFKRSNWASKVAVVRVEKGIDMRFALFGDGLFEDLSQFAKRNDLELRKSKDYQTIEKLGSNRLR</sequence>
<accession>A0A0U2YVT9</accession>
<dbReference type="OrthoDB" id="2427324at2"/>
<dbReference type="KEGG" id="prt:AUC31_10920"/>
<keyword evidence="1" id="KW-0812">Transmembrane</keyword>
<gene>
    <name evidence="2" type="ORF">AUC31_10920</name>
</gene>
<evidence type="ECO:0000313" key="2">
    <source>
        <dbReference type="EMBL" id="ALS75678.1"/>
    </source>
</evidence>
<feature type="transmembrane region" description="Helical" evidence="1">
    <location>
        <begin position="12"/>
        <end position="29"/>
    </location>
</feature>
<protein>
    <submittedName>
        <fullName evidence="2">Uncharacterized protein</fullName>
    </submittedName>
</protein>
<keyword evidence="3" id="KW-1185">Reference proteome</keyword>
<evidence type="ECO:0000313" key="3">
    <source>
        <dbReference type="Proteomes" id="UP000067683"/>
    </source>
</evidence>
<name>A0A0U2YVT9_9BACL</name>
<proteinExistence type="predicted"/>
<dbReference type="AlphaFoldDB" id="A0A0U2YVT9"/>
<organism evidence="2 3">
    <name type="scientific">Planococcus rifietoensis</name>
    <dbReference type="NCBI Taxonomy" id="200991"/>
    <lineage>
        <taxon>Bacteria</taxon>
        <taxon>Bacillati</taxon>
        <taxon>Bacillota</taxon>
        <taxon>Bacilli</taxon>
        <taxon>Bacillales</taxon>
        <taxon>Caryophanaceae</taxon>
        <taxon>Planococcus</taxon>
    </lineage>
</organism>
<reference evidence="2" key="1">
    <citation type="submission" date="2016-01" db="EMBL/GenBank/DDBJ databases">
        <title>Complete genome of Planococcus rifietoensis type strain M8.</title>
        <authorList>
            <person name="See-Too W.S."/>
        </authorList>
    </citation>
    <scope>NUCLEOTIDE SEQUENCE [LARGE SCALE GENOMIC DNA]</scope>
    <source>
        <strain evidence="2">M8</strain>
    </source>
</reference>
<feature type="transmembrane region" description="Helical" evidence="1">
    <location>
        <begin position="35"/>
        <end position="55"/>
    </location>
</feature>
<dbReference type="STRING" id="200991.AUC31_10920"/>
<keyword evidence="1" id="KW-1133">Transmembrane helix</keyword>
<dbReference type="Proteomes" id="UP000067683">
    <property type="component" value="Chromosome"/>
</dbReference>